<feature type="coiled-coil region" evidence="1">
    <location>
        <begin position="77"/>
        <end position="104"/>
    </location>
</feature>
<keyword evidence="1" id="KW-0175">Coiled coil</keyword>
<name>A0ABZ3C1H4_9GAMM</name>
<accession>A0ABZ3C1H4</accession>
<evidence type="ECO:0000313" key="2">
    <source>
        <dbReference type="EMBL" id="WZW86816.1"/>
    </source>
</evidence>
<reference evidence="2 3" key="1">
    <citation type="submission" date="2024-03" db="EMBL/GenBank/DDBJ databases">
        <title>Complete Genome Sequence and Annotation of Ignatzschineria larvae DSM 13226.</title>
        <authorList>
            <person name="Cantrell E."/>
            <person name="Burcham Z.M."/>
        </authorList>
    </citation>
    <scope>NUCLEOTIDE SEQUENCE [LARGE SCALE GENOMIC DNA]</scope>
    <source>
        <strain evidence="2 3">DSM 13226</strain>
    </source>
</reference>
<keyword evidence="3" id="KW-1185">Reference proteome</keyword>
<evidence type="ECO:0000313" key="3">
    <source>
        <dbReference type="Proteomes" id="UP001449178"/>
    </source>
</evidence>
<dbReference type="EMBL" id="CP150637">
    <property type="protein sequence ID" value="WZW86816.1"/>
    <property type="molecule type" value="Genomic_DNA"/>
</dbReference>
<evidence type="ECO:0000256" key="1">
    <source>
        <dbReference type="SAM" id="Coils"/>
    </source>
</evidence>
<dbReference type="Gene3D" id="6.10.320.10">
    <property type="match status" value="1"/>
</dbReference>
<gene>
    <name evidence="2" type="ORF">WMO13_05340</name>
</gene>
<organism evidence="2 3">
    <name type="scientific">Ignatzschineria larvae DSM 13226</name>
    <dbReference type="NCBI Taxonomy" id="1111732"/>
    <lineage>
        <taxon>Bacteria</taxon>
        <taxon>Pseudomonadati</taxon>
        <taxon>Pseudomonadota</taxon>
        <taxon>Gammaproteobacteria</taxon>
        <taxon>Cardiobacteriales</taxon>
        <taxon>Ignatzschineriaceae</taxon>
        <taxon>Ignatzschineria</taxon>
    </lineage>
</organism>
<dbReference type="InterPro" id="IPR047741">
    <property type="entry name" value="DIP1984-like"/>
</dbReference>
<proteinExistence type="predicted"/>
<dbReference type="NCBIfam" id="NF038048">
    <property type="entry name" value="DIP1984_fam"/>
    <property type="match status" value="1"/>
</dbReference>
<dbReference type="CDD" id="cd12208">
    <property type="entry name" value="DIP1984-like"/>
    <property type="match status" value="1"/>
</dbReference>
<dbReference type="Proteomes" id="UP001449178">
    <property type="component" value="Chromosome"/>
</dbReference>
<dbReference type="Pfam" id="PF20935">
    <property type="entry name" value="DUF6847"/>
    <property type="match status" value="1"/>
</dbReference>
<sequence length="155" mass="17828">MMTLGEALNIRADLQKRIAQLNERLLENVKVQEGDTPALDPIEVRKELFIAIDQLGHLVGRINQTNNETPFSETMSLADALIERENLMKKRDTLNQMINRASENTNRYSMSEIKFLSIVDVAELSKEYDALAKKWRELDTQIQATNWRTALVEPK</sequence>
<dbReference type="RefSeq" id="WP_342386813.1">
    <property type="nucleotide sequence ID" value="NZ_CP150637.1"/>
</dbReference>
<protein>
    <submittedName>
        <fullName evidence="2">DIP1984 family protein</fullName>
    </submittedName>
</protein>